<reference evidence="3" key="1">
    <citation type="journal article" date="2005" name="Nature">
        <title>The map-based sequence of the rice genome.</title>
        <authorList>
            <consortium name="International rice genome sequencing project (IRGSP)"/>
            <person name="Matsumoto T."/>
            <person name="Wu J."/>
            <person name="Kanamori H."/>
            <person name="Katayose Y."/>
            <person name="Fujisawa M."/>
            <person name="Namiki N."/>
            <person name="Mizuno H."/>
            <person name="Yamamoto K."/>
            <person name="Antonio B.A."/>
            <person name="Baba T."/>
            <person name="Sakata K."/>
            <person name="Nagamura Y."/>
            <person name="Aoki H."/>
            <person name="Arikawa K."/>
            <person name="Arita K."/>
            <person name="Bito T."/>
            <person name="Chiden Y."/>
            <person name="Fujitsuka N."/>
            <person name="Fukunaka R."/>
            <person name="Hamada M."/>
            <person name="Harada C."/>
            <person name="Hayashi A."/>
            <person name="Hijishita S."/>
            <person name="Honda M."/>
            <person name="Hosokawa S."/>
            <person name="Ichikawa Y."/>
            <person name="Idonuma A."/>
            <person name="Iijima M."/>
            <person name="Ikeda M."/>
            <person name="Ikeno M."/>
            <person name="Ito K."/>
            <person name="Ito S."/>
            <person name="Ito T."/>
            <person name="Ito Y."/>
            <person name="Ito Y."/>
            <person name="Iwabuchi A."/>
            <person name="Kamiya K."/>
            <person name="Karasawa W."/>
            <person name="Kurita K."/>
            <person name="Katagiri S."/>
            <person name="Kikuta A."/>
            <person name="Kobayashi H."/>
            <person name="Kobayashi N."/>
            <person name="Machita K."/>
            <person name="Maehara T."/>
            <person name="Masukawa M."/>
            <person name="Mizubayashi T."/>
            <person name="Mukai Y."/>
            <person name="Nagasaki H."/>
            <person name="Nagata Y."/>
            <person name="Naito S."/>
            <person name="Nakashima M."/>
            <person name="Nakama Y."/>
            <person name="Nakamichi Y."/>
            <person name="Nakamura M."/>
            <person name="Meguro A."/>
            <person name="Negishi M."/>
            <person name="Ohta I."/>
            <person name="Ohta T."/>
            <person name="Okamoto M."/>
            <person name="Ono N."/>
            <person name="Saji S."/>
            <person name="Sakaguchi M."/>
            <person name="Sakai K."/>
            <person name="Shibata M."/>
            <person name="Shimokawa T."/>
            <person name="Song J."/>
            <person name="Takazaki Y."/>
            <person name="Terasawa K."/>
            <person name="Tsugane M."/>
            <person name="Tsuji K."/>
            <person name="Ueda S."/>
            <person name="Waki K."/>
            <person name="Yamagata H."/>
            <person name="Yamamoto M."/>
            <person name="Yamamoto S."/>
            <person name="Yamane H."/>
            <person name="Yoshiki S."/>
            <person name="Yoshihara R."/>
            <person name="Yukawa K."/>
            <person name="Zhong H."/>
            <person name="Yano M."/>
            <person name="Yuan Q."/>
            <person name="Ouyang S."/>
            <person name="Liu J."/>
            <person name="Jones K.M."/>
            <person name="Gansberger K."/>
            <person name="Moffat K."/>
            <person name="Hill J."/>
            <person name="Bera J."/>
            <person name="Fadrosh D."/>
            <person name="Jin S."/>
            <person name="Johri S."/>
            <person name="Kim M."/>
            <person name="Overton L."/>
            <person name="Reardon M."/>
            <person name="Tsitrin T."/>
            <person name="Vuong H."/>
            <person name="Weaver B."/>
            <person name="Ciecko A."/>
            <person name="Tallon L."/>
            <person name="Jackson J."/>
            <person name="Pai G."/>
            <person name="Aken S.V."/>
            <person name="Utterback T."/>
            <person name="Reidmuller S."/>
            <person name="Feldblyum T."/>
            <person name="Hsiao J."/>
            <person name="Zismann V."/>
            <person name="Iobst S."/>
            <person name="de Vazeille A.R."/>
            <person name="Buell C.R."/>
            <person name="Ying K."/>
            <person name="Li Y."/>
            <person name="Lu T."/>
            <person name="Huang Y."/>
            <person name="Zhao Q."/>
            <person name="Feng Q."/>
            <person name="Zhang L."/>
            <person name="Zhu J."/>
            <person name="Weng Q."/>
            <person name="Mu J."/>
            <person name="Lu Y."/>
            <person name="Fan D."/>
            <person name="Liu Y."/>
            <person name="Guan J."/>
            <person name="Zhang Y."/>
            <person name="Yu S."/>
            <person name="Liu X."/>
            <person name="Zhang Y."/>
            <person name="Hong G."/>
            <person name="Han B."/>
            <person name="Choisne N."/>
            <person name="Demange N."/>
            <person name="Orjeda G."/>
            <person name="Samain S."/>
            <person name="Cattolico L."/>
            <person name="Pelletier E."/>
            <person name="Couloux A."/>
            <person name="Segurens B."/>
            <person name="Wincker P."/>
            <person name="D'Hont A."/>
            <person name="Scarpelli C."/>
            <person name="Weissenbach J."/>
            <person name="Salanoubat M."/>
            <person name="Quetier F."/>
            <person name="Yu Y."/>
            <person name="Kim H.R."/>
            <person name="Rambo T."/>
            <person name="Currie J."/>
            <person name="Collura K."/>
            <person name="Luo M."/>
            <person name="Yang T."/>
            <person name="Ammiraju J.S.S."/>
            <person name="Engler F."/>
            <person name="Soderlund C."/>
            <person name="Wing R.A."/>
            <person name="Palmer L.E."/>
            <person name="de la Bastide M."/>
            <person name="Spiegel L."/>
            <person name="Nascimento L."/>
            <person name="Zutavern T."/>
            <person name="O'Shaughnessy A."/>
            <person name="Dike S."/>
            <person name="Dedhia N."/>
            <person name="Preston R."/>
            <person name="Balija V."/>
            <person name="McCombie W.R."/>
            <person name="Chow T."/>
            <person name="Chen H."/>
            <person name="Chung M."/>
            <person name="Chen C."/>
            <person name="Shaw J."/>
            <person name="Wu H."/>
            <person name="Hsiao K."/>
            <person name="Chao Y."/>
            <person name="Chu M."/>
            <person name="Cheng C."/>
            <person name="Hour A."/>
            <person name="Lee P."/>
            <person name="Lin S."/>
            <person name="Lin Y."/>
            <person name="Liou J."/>
            <person name="Liu S."/>
            <person name="Hsing Y."/>
            <person name="Raghuvanshi S."/>
            <person name="Mohanty A."/>
            <person name="Bharti A.K."/>
            <person name="Gaur A."/>
            <person name="Gupta V."/>
            <person name="Kumar D."/>
            <person name="Ravi V."/>
            <person name="Vij S."/>
            <person name="Kapur A."/>
            <person name="Khurana P."/>
            <person name="Khurana P."/>
            <person name="Khurana J.P."/>
            <person name="Tyagi A.K."/>
            <person name="Gaikwad K."/>
            <person name="Singh A."/>
            <person name="Dalal V."/>
            <person name="Srivastava S."/>
            <person name="Dixit A."/>
            <person name="Pal A.K."/>
            <person name="Ghazi I.A."/>
            <person name="Yadav M."/>
            <person name="Pandit A."/>
            <person name="Bhargava A."/>
            <person name="Sureshbabu K."/>
            <person name="Batra K."/>
            <person name="Sharma T.R."/>
            <person name="Mohapatra T."/>
            <person name="Singh N.K."/>
            <person name="Messing J."/>
            <person name="Nelson A.B."/>
            <person name="Fuks G."/>
            <person name="Kavchok S."/>
            <person name="Keizer G."/>
            <person name="Linton E."/>
            <person name="Llaca V."/>
            <person name="Song R."/>
            <person name="Tanyolac B."/>
            <person name="Young S."/>
            <person name="Ho-Il K."/>
            <person name="Hahn J.H."/>
            <person name="Sangsakoo G."/>
            <person name="Vanavichit A."/>
            <person name="de Mattos Luiz.A.T."/>
            <person name="Zimmer P.D."/>
            <person name="Malone G."/>
            <person name="Dellagostin O."/>
            <person name="de Oliveira A.C."/>
            <person name="Bevan M."/>
            <person name="Bancroft I."/>
            <person name="Minx P."/>
            <person name="Cordum H."/>
            <person name="Wilson R."/>
            <person name="Cheng Z."/>
            <person name="Jin W."/>
            <person name="Jiang J."/>
            <person name="Leong S.A."/>
            <person name="Iwama H."/>
            <person name="Gojobori T."/>
            <person name="Itoh T."/>
            <person name="Niimura Y."/>
            <person name="Fujii Y."/>
            <person name="Habara T."/>
            <person name="Sakai H."/>
            <person name="Sato Y."/>
            <person name="Wilson G."/>
            <person name="Kumar K."/>
            <person name="McCouch S."/>
            <person name="Juretic N."/>
            <person name="Hoen D."/>
            <person name="Wright S."/>
            <person name="Bruskiewich R."/>
            <person name="Bureau T."/>
            <person name="Miyao A."/>
            <person name="Hirochika H."/>
            <person name="Nishikawa T."/>
            <person name="Kadowaki K."/>
            <person name="Sugiura M."/>
            <person name="Burr B."/>
            <person name="Sasaki T."/>
        </authorList>
    </citation>
    <scope>NUCLEOTIDE SEQUENCE [LARGE SCALE GENOMIC DNA]</scope>
    <source>
        <strain evidence="3">cv. Nipponbare</strain>
    </source>
</reference>
<dbReference type="AlphaFoldDB" id="Q75KQ3"/>
<dbReference type="EMBL" id="AC099041">
    <property type="protein sequence ID" value="AAR87141.1"/>
    <property type="molecule type" value="Genomic_DNA"/>
</dbReference>
<proteinExistence type="predicted"/>
<dbReference type="Proteomes" id="UP000000763">
    <property type="component" value="Chromosome 3"/>
</dbReference>
<evidence type="ECO:0000313" key="3">
    <source>
        <dbReference type="Proteomes" id="UP000000763"/>
    </source>
</evidence>
<reference evidence="3" key="2">
    <citation type="journal article" date="2008" name="Nucleic Acids Res.">
        <title>The rice annotation project database (RAP-DB): 2008 update.</title>
        <authorList>
            <consortium name="The rice annotation project (RAP)"/>
        </authorList>
    </citation>
    <scope>GENOME REANNOTATION</scope>
    <source>
        <strain evidence="3">cv. Nipponbare</strain>
    </source>
</reference>
<dbReference type="PANTHER" id="PTHR46033">
    <property type="entry name" value="PROTEIN MAIN-LIKE 2"/>
    <property type="match status" value="1"/>
</dbReference>
<dbReference type="PANTHER" id="PTHR46033:SF82">
    <property type="entry name" value="AMINOTRANSFERASE-LIKE PLANT MOBILE DOMAIN-CONTAINING PROTEIN"/>
    <property type="match status" value="1"/>
</dbReference>
<evidence type="ECO:0000259" key="1">
    <source>
        <dbReference type="Pfam" id="PF10536"/>
    </source>
</evidence>
<evidence type="ECO:0000313" key="2">
    <source>
        <dbReference type="EMBL" id="AAR87141.1"/>
    </source>
</evidence>
<dbReference type="GO" id="GO:0010073">
    <property type="term" value="P:meristem maintenance"/>
    <property type="evidence" value="ECO:0007669"/>
    <property type="project" value="InterPro"/>
</dbReference>
<organism evidence="2 3">
    <name type="scientific">Oryza sativa subsp. japonica</name>
    <name type="common">Rice</name>
    <dbReference type="NCBI Taxonomy" id="39947"/>
    <lineage>
        <taxon>Eukaryota</taxon>
        <taxon>Viridiplantae</taxon>
        <taxon>Streptophyta</taxon>
        <taxon>Embryophyta</taxon>
        <taxon>Tracheophyta</taxon>
        <taxon>Spermatophyta</taxon>
        <taxon>Magnoliopsida</taxon>
        <taxon>Liliopsida</taxon>
        <taxon>Poales</taxon>
        <taxon>Poaceae</taxon>
        <taxon>BOP clade</taxon>
        <taxon>Oryzoideae</taxon>
        <taxon>Oryzeae</taxon>
        <taxon>Oryzinae</taxon>
        <taxon>Oryza</taxon>
        <taxon>Oryza sativa</taxon>
    </lineage>
</organism>
<feature type="domain" description="Aminotransferase-like plant mobile" evidence="1">
    <location>
        <begin position="1"/>
        <end position="152"/>
    </location>
</feature>
<accession>Q75KQ3</accession>
<gene>
    <name evidence="2" type="primary">OSJNBa0036E17.18</name>
</gene>
<protein>
    <recommendedName>
        <fullName evidence="1">Aminotransferase-like plant mobile domain-containing protein</fullName>
    </recommendedName>
</protein>
<dbReference type="InterPro" id="IPR044824">
    <property type="entry name" value="MAIN-like"/>
</dbReference>
<dbReference type="InterPro" id="IPR019557">
    <property type="entry name" value="AminoTfrase-like_pln_mobile"/>
</dbReference>
<feature type="domain" description="Aminotransferase-like plant mobile" evidence="1">
    <location>
        <begin position="160"/>
        <end position="296"/>
    </location>
</feature>
<sequence length="317" mass="36725">MAITLQDVSMLIRMPLAGQAIVLPDPLVDWRDDIIGRYACIVPEDDSDIKCFFSEDEARGPTLHWLSQFEVGYMKDDTENYHVELHLEAYLLWHFGWVMFTSGHRNTVDARMINLARFIAQGNIQSFPQWSWGSTVLAATYRGLCEACTKTSFKQPVFTGCPLLPQWANVQVRSAYEYFTEVFDLLKEDNVQWCPYTNEETQRRAPTGLNTLCLCDSSYWLTKKMLLYDIAVEAYSPQHVMRQFGLYQEVPVPLGETVPPKIHLQNRKADASVRRNIFAKMTPWVEQWSRATLDIVNESRPYDRCPMHNALYNSCQR</sequence>
<name>Q75KQ3_ORYSJ</name>
<dbReference type="Pfam" id="PF10536">
    <property type="entry name" value="PMD"/>
    <property type="match status" value="2"/>
</dbReference>